<organism evidence="1 2">
    <name type="scientific">Tectimicrobiota bacterium</name>
    <dbReference type="NCBI Taxonomy" id="2528274"/>
    <lineage>
        <taxon>Bacteria</taxon>
        <taxon>Pseudomonadati</taxon>
        <taxon>Nitrospinota/Tectimicrobiota group</taxon>
        <taxon>Candidatus Tectimicrobiota</taxon>
    </lineage>
</organism>
<dbReference type="Proteomes" id="UP000712673">
    <property type="component" value="Unassembled WGS sequence"/>
</dbReference>
<accession>A0A938B4H8</accession>
<protein>
    <submittedName>
        <fullName evidence="1">Uncharacterized protein</fullName>
    </submittedName>
</protein>
<dbReference type="AlphaFoldDB" id="A0A938B4H8"/>
<proteinExistence type="predicted"/>
<evidence type="ECO:0000313" key="2">
    <source>
        <dbReference type="Proteomes" id="UP000712673"/>
    </source>
</evidence>
<evidence type="ECO:0000313" key="1">
    <source>
        <dbReference type="EMBL" id="MBM3226456.1"/>
    </source>
</evidence>
<comment type="caution">
    <text evidence="1">The sequence shown here is derived from an EMBL/GenBank/DDBJ whole genome shotgun (WGS) entry which is preliminary data.</text>
</comment>
<name>A0A938B4H8_UNCTE</name>
<sequence length="132" mass="14227">MMKLSIADLVRKADTIVLGTVTQQESAWDAQHTAIHTDVTLQVEQALLGQPGPSITLRVAGGIVGGMGMRTSNDPVFRSAERVLVFLDTSATPHSIVGLEQGKFVVQDSRITRAGETWELDEFIAAVRAVAR</sequence>
<gene>
    <name evidence="1" type="ORF">FJZ47_22050</name>
</gene>
<reference evidence="1" key="1">
    <citation type="submission" date="2019-03" db="EMBL/GenBank/DDBJ databases">
        <title>Lake Tanganyika Metagenome-Assembled Genomes (MAGs).</title>
        <authorList>
            <person name="Tran P."/>
        </authorList>
    </citation>
    <scope>NUCLEOTIDE SEQUENCE</scope>
    <source>
        <strain evidence="1">K_DeepCast_65m_m2_066</strain>
    </source>
</reference>
<dbReference type="EMBL" id="VGLS01000915">
    <property type="protein sequence ID" value="MBM3226456.1"/>
    <property type="molecule type" value="Genomic_DNA"/>
</dbReference>